<organism evidence="12 13">
    <name type="scientific">Hevea brasiliensis</name>
    <name type="common">Para rubber tree</name>
    <name type="synonym">Siphonia brasiliensis</name>
    <dbReference type="NCBI Taxonomy" id="3981"/>
    <lineage>
        <taxon>Eukaryota</taxon>
        <taxon>Viridiplantae</taxon>
        <taxon>Streptophyta</taxon>
        <taxon>Embryophyta</taxon>
        <taxon>Tracheophyta</taxon>
        <taxon>Spermatophyta</taxon>
        <taxon>Magnoliopsida</taxon>
        <taxon>eudicotyledons</taxon>
        <taxon>Gunneridae</taxon>
        <taxon>Pentapetalae</taxon>
        <taxon>rosids</taxon>
        <taxon>fabids</taxon>
        <taxon>Malpighiales</taxon>
        <taxon>Euphorbiaceae</taxon>
        <taxon>Crotonoideae</taxon>
        <taxon>Micrandreae</taxon>
        <taxon>Hevea</taxon>
    </lineage>
</organism>
<dbReference type="PROSITE" id="PS50280">
    <property type="entry name" value="SET"/>
    <property type="match status" value="1"/>
</dbReference>
<dbReference type="EMBL" id="JAAGAX010000013">
    <property type="protein sequence ID" value="KAF2295107.1"/>
    <property type="molecule type" value="Genomic_DNA"/>
</dbReference>
<sequence length="879" mass="99875">MGEVESPLQVEPVSIMDGDAFHGRNMLTEKLEHSVQDHNGKEVLNCIGSNPLDYNTPCQDTIKRYSLYCDKHIPSWLKRARNGKSRIIPKEVFIDLLKDCHSLDQKLSLHCACELFYKLFKSILSLRNPVPMEIQLQWALSEASKDFSIGELLLKLVCTEKERLTKYGASVLMKMYMFLPLSWKNQQFCPWLLIVAMMMKNHLNANFAQRSFLMTKSLATTGWTITKRKHNGFLEVMRAPSAWTHLLTGNFWKPIHFGNVEELWLHVLSVHPAEFRLSKVAQPDNLPSGEEKEDSLQKLEQDNKASVENNSENLGGIRKFICKFCGLKFDLLPDLGRHHQAAHMGPNLFSSRHPKRGVRYYAYRLKSGRLSRPRFKKVLGAATYRIRNRGSASMKKRIQASKSLNIGVLSVQSQVTDLATLGRLAEFQCSAVANILFSEIEKTKPRPNNLDILAAARSACCKVSLKASLEGKYGVLPERLYLKAAKLCSEHNIRVKWHQEGFICPRGCKSFKDPGLLPPLMPLHNGFVGKQSAHSSDHMSNAWEVDECHYVIDLCDFSEIPRQKSTVLCNDISFGKELIPIACVIDEDVLASLNVFADCLTVKLLSSPCLGKALPISQDHCMINLTIMLLRHMLSLYPMLQNLQLGCACPDSLCSPETCDHVYLFDTDYEDARDIYGKFMHGRFPYDDKGRIILEEGYLVYECNHMCRCSKTCPNRVLQNGIRVKLEIFKTKNKGWAVRTGEPILRGTFVCEYIGEVLDEQEANERRGRYGEQGCSYMYNIDARTNDMSRLIEGQVKYVIDATKYGNVSRFINHSCLPNLVNHQVLVNSMDSQRAHIGLYASRDIASGEELTYNYQYDLLPGEGYPCHCETSKCRGRLC</sequence>
<keyword evidence="6" id="KW-0863">Zinc-finger</keyword>
<feature type="domain" description="SET" evidence="9">
    <location>
        <begin position="724"/>
        <end position="856"/>
    </location>
</feature>
<dbReference type="PANTHER" id="PTHR47325">
    <property type="entry name" value="HISTONE-LYSINE N-METHYLTRANSFERASE SUVR5"/>
    <property type="match status" value="1"/>
</dbReference>
<dbReference type="PANTHER" id="PTHR47325:SF1">
    <property type="entry name" value="HISTONE-LYSINE N-METHYLTRANSFERASE SUVR5"/>
    <property type="match status" value="1"/>
</dbReference>
<protein>
    <recommendedName>
        <fullName evidence="14">SET domain-containing protein</fullName>
    </recommendedName>
</protein>
<feature type="domain" description="C2H2-type" evidence="8">
    <location>
        <begin position="320"/>
        <end position="348"/>
    </location>
</feature>
<keyword evidence="5" id="KW-0949">S-adenosyl-L-methionine</keyword>
<dbReference type="InterPro" id="IPR040689">
    <property type="entry name" value="SUVR5_Znf-C2H2_3rpt"/>
</dbReference>
<dbReference type="Pfam" id="PF18868">
    <property type="entry name" value="zf-C2H2_3rep"/>
    <property type="match status" value="1"/>
</dbReference>
<dbReference type="PROSITE" id="PS00028">
    <property type="entry name" value="ZINC_FINGER_C2H2_1"/>
    <property type="match status" value="1"/>
</dbReference>
<dbReference type="SMART" id="SM00317">
    <property type="entry name" value="SET"/>
    <property type="match status" value="1"/>
</dbReference>
<feature type="compositionally biased region" description="Basic and acidic residues" evidence="7">
    <location>
        <begin position="294"/>
        <end position="305"/>
    </location>
</feature>
<evidence type="ECO:0000256" key="4">
    <source>
        <dbReference type="ARBA" id="ARBA00022679"/>
    </source>
</evidence>
<dbReference type="Pfam" id="PF05033">
    <property type="entry name" value="Pre-SET"/>
    <property type="match status" value="1"/>
</dbReference>
<accession>A0A6A6L356</accession>
<keyword evidence="13" id="KW-1185">Reference proteome</keyword>
<evidence type="ECO:0000256" key="7">
    <source>
        <dbReference type="SAM" id="MobiDB-lite"/>
    </source>
</evidence>
<dbReference type="PROSITE" id="PS50867">
    <property type="entry name" value="PRE_SET"/>
    <property type="match status" value="1"/>
</dbReference>
<proteinExistence type="predicted"/>
<dbReference type="PROSITE" id="PS50868">
    <property type="entry name" value="POST_SET"/>
    <property type="match status" value="1"/>
</dbReference>
<comment type="subcellular location">
    <subcellularLocation>
        <location evidence="1">Chromosome</location>
    </subcellularLocation>
</comment>
<dbReference type="GO" id="GO:0042054">
    <property type="term" value="F:histone methyltransferase activity"/>
    <property type="evidence" value="ECO:0007669"/>
    <property type="project" value="InterPro"/>
</dbReference>
<evidence type="ECO:0000256" key="2">
    <source>
        <dbReference type="ARBA" id="ARBA00022454"/>
    </source>
</evidence>
<keyword evidence="2" id="KW-0158">Chromosome</keyword>
<keyword evidence="6" id="KW-0479">Metal-binding</keyword>
<reference evidence="12 13" key="1">
    <citation type="journal article" date="2020" name="Mol. Plant">
        <title>The Chromosome-Based Rubber Tree Genome Provides New Insights into Spurge Genome Evolution and Rubber Biosynthesis.</title>
        <authorList>
            <person name="Liu J."/>
            <person name="Shi C."/>
            <person name="Shi C.C."/>
            <person name="Li W."/>
            <person name="Zhang Q.J."/>
            <person name="Zhang Y."/>
            <person name="Li K."/>
            <person name="Lu H.F."/>
            <person name="Shi C."/>
            <person name="Zhu S.T."/>
            <person name="Xiao Z.Y."/>
            <person name="Nan H."/>
            <person name="Yue Y."/>
            <person name="Zhu X.G."/>
            <person name="Wu Y."/>
            <person name="Hong X.N."/>
            <person name="Fan G.Y."/>
            <person name="Tong Y."/>
            <person name="Zhang D."/>
            <person name="Mao C.L."/>
            <person name="Liu Y.L."/>
            <person name="Hao S.J."/>
            <person name="Liu W.Q."/>
            <person name="Lv M.Q."/>
            <person name="Zhang H.B."/>
            <person name="Liu Y."/>
            <person name="Hu-Tang G.R."/>
            <person name="Wang J.P."/>
            <person name="Wang J.H."/>
            <person name="Sun Y.H."/>
            <person name="Ni S.B."/>
            <person name="Chen W.B."/>
            <person name="Zhang X.C."/>
            <person name="Jiao Y.N."/>
            <person name="Eichler E.E."/>
            <person name="Li G.H."/>
            <person name="Liu X."/>
            <person name="Gao L.Z."/>
        </authorList>
    </citation>
    <scope>NUCLEOTIDE SEQUENCE [LARGE SCALE GENOMIC DNA]</scope>
    <source>
        <strain evidence="13">cv. GT1</strain>
        <tissue evidence="12">Leaf</tissue>
    </source>
</reference>
<dbReference type="PROSITE" id="PS50157">
    <property type="entry name" value="ZINC_FINGER_C2H2_2"/>
    <property type="match status" value="1"/>
</dbReference>
<evidence type="ECO:0000259" key="10">
    <source>
        <dbReference type="PROSITE" id="PS50867"/>
    </source>
</evidence>
<evidence type="ECO:0000256" key="6">
    <source>
        <dbReference type="PROSITE-ProRule" id="PRU00042"/>
    </source>
</evidence>
<name>A0A6A6L356_HEVBR</name>
<comment type="caution">
    <text evidence="12">The sequence shown here is derived from an EMBL/GenBank/DDBJ whole genome shotgun (WGS) entry which is preliminary data.</text>
</comment>
<keyword evidence="6" id="KW-0862">Zinc</keyword>
<feature type="domain" description="Post-SET" evidence="11">
    <location>
        <begin position="863"/>
        <end position="879"/>
    </location>
</feature>
<keyword evidence="3" id="KW-0489">Methyltransferase</keyword>
<dbReference type="GO" id="GO:0005694">
    <property type="term" value="C:chromosome"/>
    <property type="evidence" value="ECO:0007669"/>
    <property type="project" value="UniProtKB-SubCell"/>
</dbReference>
<evidence type="ECO:0000256" key="5">
    <source>
        <dbReference type="ARBA" id="ARBA00022691"/>
    </source>
</evidence>
<dbReference type="AlphaFoldDB" id="A0A6A6L356"/>
<dbReference type="Pfam" id="PF00856">
    <property type="entry name" value="SET"/>
    <property type="match status" value="1"/>
</dbReference>
<keyword evidence="4" id="KW-0808">Transferase</keyword>
<dbReference type="GO" id="GO:0005634">
    <property type="term" value="C:nucleus"/>
    <property type="evidence" value="ECO:0007669"/>
    <property type="project" value="InterPro"/>
</dbReference>
<evidence type="ECO:0000256" key="3">
    <source>
        <dbReference type="ARBA" id="ARBA00022603"/>
    </source>
</evidence>
<evidence type="ECO:0000259" key="8">
    <source>
        <dbReference type="PROSITE" id="PS50157"/>
    </source>
</evidence>
<gene>
    <name evidence="12" type="ORF">GH714_031539</name>
</gene>
<dbReference type="GO" id="GO:0032259">
    <property type="term" value="P:methylation"/>
    <property type="evidence" value="ECO:0007669"/>
    <property type="project" value="UniProtKB-KW"/>
</dbReference>
<dbReference type="InterPro" id="IPR007728">
    <property type="entry name" value="Pre-SET_dom"/>
</dbReference>
<dbReference type="InterPro" id="IPR013087">
    <property type="entry name" value="Znf_C2H2_type"/>
</dbReference>
<evidence type="ECO:0000313" key="13">
    <source>
        <dbReference type="Proteomes" id="UP000467840"/>
    </source>
</evidence>
<evidence type="ECO:0008006" key="14">
    <source>
        <dbReference type="Google" id="ProtNLM"/>
    </source>
</evidence>
<dbReference type="InterPro" id="IPR046341">
    <property type="entry name" value="SET_dom_sf"/>
</dbReference>
<dbReference type="Proteomes" id="UP000467840">
    <property type="component" value="Chromosome 7"/>
</dbReference>
<evidence type="ECO:0000313" key="12">
    <source>
        <dbReference type="EMBL" id="KAF2295107.1"/>
    </source>
</evidence>
<feature type="domain" description="Pre-SET" evidence="10">
    <location>
        <begin position="645"/>
        <end position="721"/>
    </location>
</feature>
<dbReference type="InterPro" id="IPR003616">
    <property type="entry name" value="Post-SET_dom"/>
</dbReference>
<dbReference type="InterPro" id="IPR001214">
    <property type="entry name" value="SET_dom"/>
</dbReference>
<dbReference type="Gene3D" id="2.170.270.10">
    <property type="entry name" value="SET domain"/>
    <property type="match status" value="1"/>
</dbReference>
<dbReference type="GO" id="GO:0008270">
    <property type="term" value="F:zinc ion binding"/>
    <property type="evidence" value="ECO:0007669"/>
    <property type="project" value="UniProtKB-KW"/>
</dbReference>
<dbReference type="SUPFAM" id="SSF82199">
    <property type="entry name" value="SET domain"/>
    <property type="match status" value="1"/>
</dbReference>
<evidence type="ECO:0000256" key="1">
    <source>
        <dbReference type="ARBA" id="ARBA00004286"/>
    </source>
</evidence>
<feature type="region of interest" description="Disordered" evidence="7">
    <location>
        <begin position="281"/>
        <end position="307"/>
    </location>
</feature>
<evidence type="ECO:0000259" key="11">
    <source>
        <dbReference type="PROSITE" id="PS50868"/>
    </source>
</evidence>
<evidence type="ECO:0000259" key="9">
    <source>
        <dbReference type="PROSITE" id="PS50280"/>
    </source>
</evidence>